<evidence type="ECO:0000259" key="13">
    <source>
        <dbReference type="SMART" id="SM01420"/>
    </source>
</evidence>
<reference evidence="14" key="1">
    <citation type="submission" date="2023-08" db="EMBL/GenBank/DDBJ databases">
        <authorList>
            <person name="Alioto T."/>
            <person name="Alioto T."/>
            <person name="Gomez Garrido J."/>
        </authorList>
    </citation>
    <scope>NUCLEOTIDE SEQUENCE</scope>
</reference>
<evidence type="ECO:0000256" key="12">
    <source>
        <dbReference type="SAM" id="Phobius"/>
    </source>
</evidence>
<dbReference type="GO" id="GO:0005886">
    <property type="term" value="C:plasma membrane"/>
    <property type="evidence" value="ECO:0007669"/>
    <property type="project" value="TreeGrafter"/>
</dbReference>
<evidence type="ECO:0000256" key="4">
    <source>
        <dbReference type="ARBA" id="ARBA00022737"/>
    </source>
</evidence>
<dbReference type="InterPro" id="IPR002153">
    <property type="entry name" value="TRPC_channel"/>
</dbReference>
<evidence type="ECO:0000256" key="7">
    <source>
        <dbReference type="ARBA" id="ARBA00023065"/>
    </source>
</evidence>
<dbReference type="GO" id="GO:0007338">
    <property type="term" value="P:single fertilization"/>
    <property type="evidence" value="ECO:0007669"/>
    <property type="project" value="TreeGrafter"/>
</dbReference>
<keyword evidence="6 10" id="KW-0040">ANK repeat</keyword>
<dbReference type="PROSITE" id="PS50088">
    <property type="entry name" value="ANK_REPEAT"/>
    <property type="match status" value="1"/>
</dbReference>
<dbReference type="GO" id="GO:0015279">
    <property type="term" value="F:store-operated calcium channel activity"/>
    <property type="evidence" value="ECO:0007669"/>
    <property type="project" value="TreeGrafter"/>
</dbReference>
<dbReference type="InterPro" id="IPR005821">
    <property type="entry name" value="Ion_trans_dom"/>
</dbReference>
<dbReference type="PANTHER" id="PTHR10117">
    <property type="entry name" value="TRANSIENT RECEPTOR POTENTIAL CHANNEL"/>
    <property type="match status" value="1"/>
</dbReference>
<dbReference type="Pfam" id="PF00023">
    <property type="entry name" value="Ank"/>
    <property type="match status" value="1"/>
</dbReference>
<evidence type="ECO:0000256" key="9">
    <source>
        <dbReference type="ARBA" id="ARBA00023303"/>
    </source>
</evidence>
<feature type="transmembrane region" description="Helical" evidence="12">
    <location>
        <begin position="855"/>
        <end position="876"/>
    </location>
</feature>
<feature type="transmembrane region" description="Helical" evidence="12">
    <location>
        <begin position="756"/>
        <end position="778"/>
    </location>
</feature>
<dbReference type="InterPro" id="IPR013555">
    <property type="entry name" value="TRP_dom"/>
</dbReference>
<dbReference type="PRINTS" id="PR01097">
    <property type="entry name" value="TRNSRECEPTRP"/>
</dbReference>
<dbReference type="Pfam" id="PF08344">
    <property type="entry name" value="TRP_2"/>
    <property type="match status" value="1"/>
</dbReference>
<feature type="compositionally biased region" description="Low complexity" evidence="11">
    <location>
        <begin position="90"/>
        <end position="115"/>
    </location>
</feature>
<gene>
    <name evidence="14" type="ORF">OCTVUL_1B011991</name>
</gene>
<keyword evidence="4" id="KW-0677">Repeat</keyword>
<feature type="transmembrane region" description="Helical" evidence="12">
    <location>
        <begin position="605"/>
        <end position="623"/>
    </location>
</feature>
<dbReference type="EMBL" id="OX597828">
    <property type="protein sequence ID" value="CAI9734238.1"/>
    <property type="molecule type" value="Genomic_DNA"/>
</dbReference>
<feature type="transmembrane region" description="Helical" evidence="12">
    <location>
        <begin position="635"/>
        <end position="653"/>
    </location>
</feature>
<feature type="compositionally biased region" description="Pro residues" evidence="11">
    <location>
        <begin position="32"/>
        <end position="47"/>
    </location>
</feature>
<dbReference type="Pfam" id="PF13637">
    <property type="entry name" value="Ank_4"/>
    <property type="match status" value="1"/>
</dbReference>
<dbReference type="PANTHER" id="PTHR10117:SF79">
    <property type="entry name" value="SHORT TRANSIENT RECEPTOR POTENTIAL CHANNEL 3-LIKE"/>
    <property type="match status" value="1"/>
</dbReference>
<evidence type="ECO:0000256" key="1">
    <source>
        <dbReference type="ARBA" id="ARBA00004141"/>
    </source>
</evidence>
<accession>A0AA36BH16</accession>
<evidence type="ECO:0000313" key="15">
    <source>
        <dbReference type="Proteomes" id="UP001162480"/>
    </source>
</evidence>
<dbReference type="SMART" id="SM01420">
    <property type="entry name" value="TRP_2"/>
    <property type="match status" value="1"/>
</dbReference>
<evidence type="ECO:0000313" key="14">
    <source>
        <dbReference type="EMBL" id="CAI9734238.1"/>
    </source>
</evidence>
<feature type="transmembrane region" description="Helical" evidence="12">
    <location>
        <begin position="715"/>
        <end position="736"/>
    </location>
</feature>
<dbReference type="NCBIfam" id="TIGR00870">
    <property type="entry name" value="trp"/>
    <property type="match status" value="1"/>
</dbReference>
<evidence type="ECO:0000256" key="10">
    <source>
        <dbReference type="PROSITE-ProRule" id="PRU00023"/>
    </source>
</evidence>
<dbReference type="SMART" id="SM00248">
    <property type="entry name" value="ANK"/>
    <property type="match status" value="2"/>
</dbReference>
<feature type="domain" description="Transient receptor ion channel" evidence="13">
    <location>
        <begin position="423"/>
        <end position="485"/>
    </location>
</feature>
<dbReference type="InterPro" id="IPR036770">
    <property type="entry name" value="Ankyrin_rpt-contain_sf"/>
</dbReference>
<keyword evidence="15" id="KW-1185">Reference proteome</keyword>
<dbReference type="GO" id="GO:0051480">
    <property type="term" value="P:regulation of cytosolic calcium ion concentration"/>
    <property type="evidence" value="ECO:0007669"/>
    <property type="project" value="TreeGrafter"/>
</dbReference>
<feature type="compositionally biased region" description="Pro residues" evidence="11">
    <location>
        <begin position="80"/>
        <end position="89"/>
    </location>
</feature>
<keyword evidence="9" id="KW-0407">Ion channel</keyword>
<feature type="transmembrane region" description="Helical" evidence="12">
    <location>
        <begin position="815"/>
        <end position="834"/>
    </location>
</feature>
<feature type="repeat" description="ANK" evidence="10">
    <location>
        <begin position="388"/>
        <end position="420"/>
    </location>
</feature>
<name>A0AA36BH16_OCTVU</name>
<keyword evidence="7" id="KW-0406">Ion transport</keyword>
<dbReference type="AlphaFoldDB" id="A0AA36BH16"/>
<feature type="transmembrane region" description="Helical" evidence="12">
    <location>
        <begin position="570"/>
        <end position="589"/>
    </location>
</feature>
<keyword evidence="2" id="KW-0813">Transport</keyword>
<evidence type="ECO:0000256" key="5">
    <source>
        <dbReference type="ARBA" id="ARBA00022989"/>
    </source>
</evidence>
<feature type="region of interest" description="Disordered" evidence="11">
    <location>
        <begin position="78"/>
        <end position="115"/>
    </location>
</feature>
<comment type="subcellular location">
    <subcellularLocation>
        <location evidence="1">Membrane</location>
        <topology evidence="1">Multi-pass membrane protein</topology>
    </subcellularLocation>
</comment>
<dbReference type="Pfam" id="PF00520">
    <property type="entry name" value="Ion_trans"/>
    <property type="match status" value="1"/>
</dbReference>
<dbReference type="Gene3D" id="1.25.40.20">
    <property type="entry name" value="Ankyrin repeat-containing domain"/>
    <property type="match status" value="1"/>
</dbReference>
<proteinExistence type="predicted"/>
<dbReference type="GO" id="GO:0070679">
    <property type="term" value="F:inositol 1,4,5 trisphosphate binding"/>
    <property type="evidence" value="ECO:0007669"/>
    <property type="project" value="TreeGrafter"/>
</dbReference>
<organism evidence="14 15">
    <name type="scientific">Octopus vulgaris</name>
    <name type="common">Common octopus</name>
    <dbReference type="NCBI Taxonomy" id="6645"/>
    <lineage>
        <taxon>Eukaryota</taxon>
        <taxon>Metazoa</taxon>
        <taxon>Spiralia</taxon>
        <taxon>Lophotrochozoa</taxon>
        <taxon>Mollusca</taxon>
        <taxon>Cephalopoda</taxon>
        <taxon>Coleoidea</taxon>
        <taxon>Octopodiformes</taxon>
        <taxon>Octopoda</taxon>
        <taxon>Incirrata</taxon>
        <taxon>Octopodidae</taxon>
        <taxon>Octopus</taxon>
    </lineage>
</organism>
<keyword evidence="3 12" id="KW-0812">Transmembrane</keyword>
<keyword evidence="8 12" id="KW-0472">Membrane</keyword>
<dbReference type="GO" id="GO:0034703">
    <property type="term" value="C:cation channel complex"/>
    <property type="evidence" value="ECO:0007669"/>
    <property type="project" value="TreeGrafter"/>
</dbReference>
<feature type="compositionally biased region" description="Polar residues" evidence="11">
    <location>
        <begin position="1051"/>
        <end position="1061"/>
    </location>
</feature>
<feature type="region of interest" description="Disordered" evidence="11">
    <location>
        <begin position="1051"/>
        <end position="1115"/>
    </location>
</feature>
<feature type="compositionally biased region" description="Polar residues" evidence="11">
    <location>
        <begin position="1071"/>
        <end position="1080"/>
    </location>
</feature>
<evidence type="ECO:0000256" key="3">
    <source>
        <dbReference type="ARBA" id="ARBA00022692"/>
    </source>
</evidence>
<evidence type="ECO:0000256" key="2">
    <source>
        <dbReference type="ARBA" id="ARBA00022448"/>
    </source>
</evidence>
<keyword evidence="5 12" id="KW-1133">Transmembrane helix</keyword>
<dbReference type="SUPFAM" id="SSF48403">
    <property type="entry name" value="Ankyrin repeat"/>
    <property type="match status" value="1"/>
</dbReference>
<evidence type="ECO:0000256" key="11">
    <source>
        <dbReference type="SAM" id="MobiDB-lite"/>
    </source>
</evidence>
<evidence type="ECO:0000256" key="6">
    <source>
        <dbReference type="ARBA" id="ARBA00023043"/>
    </source>
</evidence>
<dbReference type="Proteomes" id="UP001162480">
    <property type="component" value="Chromosome 15"/>
</dbReference>
<sequence>MPRRCLQQKSTLPFQSLSSPTGSPKVLSPITTLPPPGSPPTPSPPNSPTATALLSGIPLEPRRKEPITAASTIVSNINLTPPPHLPPPAAAQGSSTASGTPPMTLTSITSKTTTTTTNATTAATTGAAAVAAAAAVVLPTSATPLPLLSLPRNSHPSINTSLFTSNKTNNSSSNNNNCPFAAASSSFASANASSVANGSKIAAFIRMSQQYQDTSKPKLTSTNSSRTMGGRIFQRRSAVTRSNMNTGRRYSTRDNTEEKEKVARSIFGDVPLTGLERRFLTAATDGNLAEIKQCIMEGVNVNCRDYLGRTALQLALQGDHYDATKFLLDHCTLDVIEEGLLHAIKLENVRICDMFLNHPVYADERNRRRLEFQHGFYEQDENNSNFSPDITPIVLAAQCNNFDIVHMLLRKGFSIDMPHHYFCLCTECDNHKRFDRFVHSRSRLNAYRGLASTAYMALSSDDPVLTAFELSEQLKGLEEKEKEHKSEYKSLCDHCKNYAVELLELCRTNEEVMAALHGGSDIHDLSRVRMAIKYEQKKFIAHASCQEHLMSIWYAGVPWFQHQSFMVKLFIVPLGILFIPVTAIIYVFLPYSKLGEILRSPFMKFMNYMCSYMAFLVFLLIATTSKNTTTNSEPWVVRGFIIFYVFGMFWAECKQLWDEGVKEYFAQMWNYMDITMLALYTASYTIESIVSIKSSSYNDTSSSEFSENLLPNPRVLALVLFSVANVLSFARIAYILPASETFGQLQISYGRMLQDVFKFICIYFTVMIAFICGLTSLYSYSGESNFQEIKHPAMRSNARMLRPRLDLEKSQQTRLTSGLLTTFETLFWAAFGMGNPKAPKSTGKSNHLVETVGNLMYGVYIIGAVVVLINMLIAMMSNTFEEIQDDEDVEWKFARAKLWISFIDGGGTLPVPFNIIPTPKSILKIFIYLKKIFMRYVMHSGEEPTSPSTIIDYEYKSTLRKVVLRYIHKMKYDKKGDVVRDDIFDTKEEIVGYLMNVFNKISNRMESIENSLVGIDTKLAMDECNNGLFQQNQNSDFYNFDLVVDGKNLCDNNSQTHSPPLNRQPKENLSDSRQSFTTEVQYHGNPQKDWYDRSLRFGSSKSDGRPNRTRKQMDSVTENVISRSVPLHSKYFSHEV</sequence>
<dbReference type="InterPro" id="IPR002110">
    <property type="entry name" value="Ankyrin_rpt"/>
</dbReference>
<feature type="compositionally biased region" description="Polar residues" evidence="11">
    <location>
        <begin position="7"/>
        <end position="22"/>
    </location>
</feature>
<feature type="transmembrane region" description="Helical" evidence="12">
    <location>
        <begin position="674"/>
        <end position="695"/>
    </location>
</feature>
<evidence type="ECO:0000256" key="8">
    <source>
        <dbReference type="ARBA" id="ARBA00023136"/>
    </source>
</evidence>
<feature type="region of interest" description="Disordered" evidence="11">
    <location>
        <begin position="1"/>
        <end position="53"/>
    </location>
</feature>
<protein>
    <submittedName>
        <fullName evidence="14">Short transient receptor potential channel 3-like</fullName>
    </submittedName>
</protein>